<dbReference type="AlphaFoldDB" id="A0A9W5RBF1"/>
<name>A0A9W5RBF1_BACCE</name>
<proteinExistence type="predicted"/>
<dbReference type="RefSeq" id="WP_016121574.1">
    <property type="nucleotide sequence ID" value="NZ_KB976820.1"/>
</dbReference>
<dbReference type="EMBL" id="AHFK01000018">
    <property type="protein sequence ID" value="EOQ19587.1"/>
    <property type="molecule type" value="Genomic_DNA"/>
</dbReference>
<dbReference type="Gene3D" id="3.40.50.150">
    <property type="entry name" value="Vaccinia Virus protein VP39"/>
    <property type="match status" value="1"/>
</dbReference>
<evidence type="ECO:0000313" key="2">
    <source>
        <dbReference type="Proteomes" id="UP000014028"/>
    </source>
</evidence>
<evidence type="ECO:0000313" key="1">
    <source>
        <dbReference type="EMBL" id="EOQ19587.1"/>
    </source>
</evidence>
<evidence type="ECO:0008006" key="3">
    <source>
        <dbReference type="Google" id="ProtNLM"/>
    </source>
</evidence>
<dbReference type="Proteomes" id="UP000014028">
    <property type="component" value="Unassembled WGS sequence"/>
</dbReference>
<comment type="caution">
    <text evidence="1">The sequence shown here is derived from an EMBL/GenBank/DDBJ whole genome shotgun (WGS) entry which is preliminary data.</text>
</comment>
<organism evidence="1 2">
    <name type="scientific">Bacillus cereus VD184</name>
    <dbReference type="NCBI Taxonomy" id="1053242"/>
    <lineage>
        <taxon>Bacteria</taxon>
        <taxon>Bacillati</taxon>
        <taxon>Bacillota</taxon>
        <taxon>Bacilli</taxon>
        <taxon>Bacillales</taxon>
        <taxon>Bacillaceae</taxon>
        <taxon>Bacillus</taxon>
        <taxon>Bacillus cereus group</taxon>
    </lineage>
</organism>
<accession>A0A9W5RBF1</accession>
<dbReference type="InterPro" id="IPR029063">
    <property type="entry name" value="SAM-dependent_MTases_sf"/>
</dbReference>
<gene>
    <name evidence="1" type="ORF">IKC_04061</name>
</gene>
<protein>
    <recommendedName>
        <fullName evidence="3">DNA methylase N-4/N-6 domain-containing protein</fullName>
    </recommendedName>
</protein>
<sequence>MHSVINYEQRGTYGNNKYRGNCSGKVIKDLLLHYMGDSIGKPQKQQASFCEVFAGGGTGLDVARELGFKNSIHLDLNGKFGPSWNAMKDEIPVSSFIFSHPPYHDIIKYSGNVWGQPHPDDLSRCGSYEEFIKKLDFVNAKIYRALKRGGYHAFLVGDVRRNGQYFSIIKDMTWFGSIDAHVIKTQHNCFSDQKNYRGKFIPIKHEHLIVFKKEHLWAIPIKFNVNLEKDLRDSKHATWKDVVYAAMEMIGGTATLQELYDILADTEKTKSNPNWKAKIRQTLQINQQFTPVKRGVWKFVDLEAIA</sequence>
<reference evidence="1 2" key="1">
    <citation type="submission" date="2012-12" db="EMBL/GenBank/DDBJ databases">
        <title>The Genome Sequence of Bacillus cereus VD184.</title>
        <authorList>
            <consortium name="The Broad Institute Genome Sequencing Platform"/>
            <consortium name="The Broad Institute Genome Sequencing Center for Infectious Disease"/>
            <person name="Feldgarden M."/>
            <person name="Van der Auwera G.A."/>
            <person name="Mahillon J."/>
            <person name="Duprez V."/>
            <person name="Timmery S."/>
            <person name="Mattelet C."/>
            <person name="Dierick K."/>
            <person name="Sun M."/>
            <person name="Yu Z."/>
            <person name="Zhu L."/>
            <person name="Hu X."/>
            <person name="Shank E.B."/>
            <person name="Swiecicka I."/>
            <person name="Hansen B.M."/>
            <person name="Andrup L."/>
            <person name="Walker B."/>
            <person name="Young S.K."/>
            <person name="Zeng Q."/>
            <person name="Gargeya S."/>
            <person name="Fitzgerald M."/>
            <person name="Haas B."/>
            <person name="Abouelleil A."/>
            <person name="Alvarado L."/>
            <person name="Arachchi H.M."/>
            <person name="Berlin A.M."/>
            <person name="Chapman S.B."/>
            <person name="Dewar J."/>
            <person name="Goldberg J."/>
            <person name="Griggs A."/>
            <person name="Gujja S."/>
            <person name="Hansen M."/>
            <person name="Howarth C."/>
            <person name="Imamovic A."/>
            <person name="Larimer J."/>
            <person name="McCowan C."/>
            <person name="Murphy C."/>
            <person name="Neiman D."/>
            <person name="Pearson M."/>
            <person name="Priest M."/>
            <person name="Roberts A."/>
            <person name="Saif S."/>
            <person name="Shea T."/>
            <person name="Sisk P."/>
            <person name="Sykes S."/>
            <person name="Wortman J."/>
            <person name="Nusbaum C."/>
            <person name="Birren B."/>
        </authorList>
    </citation>
    <scope>NUCLEOTIDE SEQUENCE [LARGE SCALE GENOMIC DNA]</scope>
    <source>
        <strain evidence="1 2">VD184</strain>
    </source>
</reference>
<dbReference type="SUPFAM" id="SSF53335">
    <property type="entry name" value="S-adenosyl-L-methionine-dependent methyltransferases"/>
    <property type="match status" value="1"/>
</dbReference>